<evidence type="ECO:0000256" key="1">
    <source>
        <dbReference type="ARBA" id="ARBA00022705"/>
    </source>
</evidence>
<dbReference type="EMBL" id="ML213506">
    <property type="protein sequence ID" value="TFK54365.1"/>
    <property type="molecule type" value="Genomic_DNA"/>
</dbReference>
<evidence type="ECO:0000256" key="2">
    <source>
        <dbReference type="SAM" id="MobiDB-lite"/>
    </source>
</evidence>
<feature type="domain" description="AAA+ ATPase" evidence="3">
    <location>
        <begin position="156"/>
        <end position="317"/>
    </location>
</feature>
<dbReference type="GO" id="GO:0005524">
    <property type="term" value="F:ATP binding"/>
    <property type="evidence" value="ECO:0007669"/>
    <property type="project" value="InterPro"/>
</dbReference>
<feature type="compositionally biased region" description="Polar residues" evidence="2">
    <location>
        <begin position="75"/>
        <end position="96"/>
    </location>
</feature>
<dbReference type="InterPro" id="IPR003959">
    <property type="entry name" value="ATPase_AAA_core"/>
</dbReference>
<dbReference type="SUPFAM" id="SSF52540">
    <property type="entry name" value="P-loop containing nucleoside triphosphate hydrolases"/>
    <property type="match status" value="1"/>
</dbReference>
<dbReference type="Proteomes" id="UP000305948">
    <property type="component" value="Unassembled WGS sequence"/>
</dbReference>
<dbReference type="CDD" id="cd00009">
    <property type="entry name" value="AAA"/>
    <property type="match status" value="1"/>
</dbReference>
<dbReference type="PANTHER" id="PTHR10763">
    <property type="entry name" value="CELL DIVISION CONTROL PROTEIN 6-RELATED"/>
    <property type="match status" value="1"/>
</dbReference>
<dbReference type="SMART" id="SM00382">
    <property type="entry name" value="AAA"/>
    <property type="match status" value="1"/>
</dbReference>
<dbReference type="GO" id="GO:0006270">
    <property type="term" value="P:DNA replication initiation"/>
    <property type="evidence" value="ECO:0007669"/>
    <property type="project" value="TreeGrafter"/>
</dbReference>
<dbReference type="GO" id="GO:0016887">
    <property type="term" value="F:ATP hydrolysis activity"/>
    <property type="evidence" value="ECO:0007669"/>
    <property type="project" value="InterPro"/>
</dbReference>
<sequence length="628" mass="66835">MSTVLGKRTSRSDIANDAVPSHLATPDNTPNPKRPKTSATICDDDSNKENIPPLLLDAINRVPRTPRRLARRATSDSFNSPSRNSTPPTRRASSSDVFLETPPTTPPQLQPIHLRVRALLRATCNGSSTIAGRQVERDAIVSFIQSFTSPAAQEIVHSTLYISGSPGTGKTALVNAIINTIEDECKFIYVNCMALESTSALFAKMSEELGDLVKASRGRKAKGRDSKDLLMSLLGKSSEKCIFVLDELDHIATSSQDLSSLFDIAAANTTSTRIIGIANTHTLTAGPQLAGLESDDVQTLHFAPYTADQMLAILQTRLSSLSEDHSSAEALKNFLPNTSLTLLSKKIASQTGDVRALFEVLRGAIDVATMAAPRPKTEAAAQDVNPLSTFASVQPSHINTAFKTYTPSKTSKSSAVAAAAPQISNEIITKVRDLGIQARLVILAILLASKRFEANLPLSGSSSSPSKTTKRASLPSSASDIDATALHTYYVAVLKRATGDVFSPVSRSEFADLLGLLETTGLVSLSLSGSPPTTPTKGRRSVSRSASFSGLTKGAKDQTVRLAAAIRVDDILRGLGISESQDAAGVVDPRQEEVNAIWTRETARTAREAKQAAGPKKAADVFDDACED</sequence>
<feature type="region of interest" description="Disordered" evidence="2">
    <location>
        <begin position="527"/>
        <end position="548"/>
    </location>
</feature>
<keyword evidence="5" id="KW-1185">Reference proteome</keyword>
<keyword evidence="4" id="KW-0378">Hydrolase</keyword>
<dbReference type="InterPro" id="IPR050311">
    <property type="entry name" value="ORC1/CDC6"/>
</dbReference>
<dbReference type="AlphaFoldDB" id="A0A5C3NBG7"/>
<feature type="region of interest" description="Disordered" evidence="2">
    <location>
        <begin position="1"/>
        <end position="109"/>
    </location>
</feature>
<accession>A0A5C3NBG7</accession>
<evidence type="ECO:0000313" key="5">
    <source>
        <dbReference type="Proteomes" id="UP000305948"/>
    </source>
</evidence>
<protein>
    <submittedName>
        <fullName evidence="4">P-loop containing nucleoside triphosphate hydrolase protein</fullName>
    </submittedName>
</protein>
<dbReference type="InterPro" id="IPR003593">
    <property type="entry name" value="AAA+_ATPase"/>
</dbReference>
<dbReference type="OrthoDB" id="1926878at2759"/>
<dbReference type="Pfam" id="PF22606">
    <property type="entry name" value="Cdc6-ORC-like_ATPase_lid"/>
    <property type="match status" value="1"/>
</dbReference>
<dbReference type="Gene3D" id="3.40.50.300">
    <property type="entry name" value="P-loop containing nucleotide triphosphate hydrolases"/>
    <property type="match status" value="1"/>
</dbReference>
<dbReference type="Gene3D" id="1.10.8.60">
    <property type="match status" value="1"/>
</dbReference>
<dbReference type="GO" id="GO:0003688">
    <property type="term" value="F:DNA replication origin binding"/>
    <property type="evidence" value="ECO:0007669"/>
    <property type="project" value="TreeGrafter"/>
</dbReference>
<dbReference type="GO" id="GO:0033314">
    <property type="term" value="P:mitotic DNA replication checkpoint signaling"/>
    <property type="evidence" value="ECO:0007669"/>
    <property type="project" value="TreeGrafter"/>
</dbReference>
<dbReference type="Pfam" id="PF00004">
    <property type="entry name" value="AAA"/>
    <property type="match status" value="1"/>
</dbReference>
<reference evidence="4 5" key="1">
    <citation type="journal article" date="2019" name="Nat. Ecol. Evol.">
        <title>Megaphylogeny resolves global patterns of mushroom evolution.</title>
        <authorList>
            <person name="Varga T."/>
            <person name="Krizsan K."/>
            <person name="Foldi C."/>
            <person name="Dima B."/>
            <person name="Sanchez-Garcia M."/>
            <person name="Sanchez-Ramirez S."/>
            <person name="Szollosi G.J."/>
            <person name="Szarkandi J.G."/>
            <person name="Papp V."/>
            <person name="Albert L."/>
            <person name="Andreopoulos W."/>
            <person name="Angelini C."/>
            <person name="Antonin V."/>
            <person name="Barry K.W."/>
            <person name="Bougher N.L."/>
            <person name="Buchanan P."/>
            <person name="Buyck B."/>
            <person name="Bense V."/>
            <person name="Catcheside P."/>
            <person name="Chovatia M."/>
            <person name="Cooper J."/>
            <person name="Damon W."/>
            <person name="Desjardin D."/>
            <person name="Finy P."/>
            <person name="Geml J."/>
            <person name="Haridas S."/>
            <person name="Hughes K."/>
            <person name="Justo A."/>
            <person name="Karasinski D."/>
            <person name="Kautmanova I."/>
            <person name="Kiss B."/>
            <person name="Kocsube S."/>
            <person name="Kotiranta H."/>
            <person name="LaButti K.M."/>
            <person name="Lechner B.E."/>
            <person name="Liimatainen K."/>
            <person name="Lipzen A."/>
            <person name="Lukacs Z."/>
            <person name="Mihaltcheva S."/>
            <person name="Morgado L.N."/>
            <person name="Niskanen T."/>
            <person name="Noordeloos M.E."/>
            <person name="Ohm R.A."/>
            <person name="Ortiz-Santana B."/>
            <person name="Ovrebo C."/>
            <person name="Racz N."/>
            <person name="Riley R."/>
            <person name="Savchenko A."/>
            <person name="Shiryaev A."/>
            <person name="Soop K."/>
            <person name="Spirin V."/>
            <person name="Szebenyi C."/>
            <person name="Tomsovsky M."/>
            <person name="Tulloss R.E."/>
            <person name="Uehling J."/>
            <person name="Grigoriev I.V."/>
            <person name="Vagvolgyi C."/>
            <person name="Papp T."/>
            <person name="Martin F.M."/>
            <person name="Miettinen O."/>
            <person name="Hibbett D.S."/>
            <person name="Nagy L.G."/>
        </authorList>
    </citation>
    <scope>NUCLEOTIDE SEQUENCE [LARGE SCALE GENOMIC DNA]</scope>
    <source>
        <strain evidence="4 5">OMC1185</strain>
    </source>
</reference>
<evidence type="ECO:0000313" key="4">
    <source>
        <dbReference type="EMBL" id="TFK54365.1"/>
    </source>
</evidence>
<evidence type="ECO:0000259" key="3">
    <source>
        <dbReference type="SMART" id="SM00382"/>
    </source>
</evidence>
<dbReference type="InterPro" id="IPR054425">
    <property type="entry name" value="Cdc6_ORC1-like_ATPase_lid"/>
</dbReference>
<dbReference type="STRING" id="5364.A0A5C3NBG7"/>
<name>A0A5C3NBG7_9AGAM</name>
<dbReference type="InterPro" id="IPR027417">
    <property type="entry name" value="P-loop_NTPase"/>
</dbReference>
<dbReference type="PANTHER" id="PTHR10763:SF26">
    <property type="entry name" value="CELL DIVISION CONTROL PROTEIN 6 HOMOLOG"/>
    <property type="match status" value="1"/>
</dbReference>
<gene>
    <name evidence="4" type="ORF">OE88DRAFT_1624713</name>
</gene>
<keyword evidence="1" id="KW-0235">DNA replication</keyword>
<dbReference type="GO" id="GO:0005634">
    <property type="term" value="C:nucleus"/>
    <property type="evidence" value="ECO:0007669"/>
    <property type="project" value="TreeGrafter"/>
</dbReference>
<feature type="region of interest" description="Disordered" evidence="2">
    <location>
        <begin position="606"/>
        <end position="628"/>
    </location>
</feature>
<proteinExistence type="predicted"/>
<organism evidence="4 5">
    <name type="scientific">Heliocybe sulcata</name>
    <dbReference type="NCBI Taxonomy" id="5364"/>
    <lineage>
        <taxon>Eukaryota</taxon>
        <taxon>Fungi</taxon>
        <taxon>Dikarya</taxon>
        <taxon>Basidiomycota</taxon>
        <taxon>Agaricomycotina</taxon>
        <taxon>Agaricomycetes</taxon>
        <taxon>Gloeophyllales</taxon>
        <taxon>Gloeophyllaceae</taxon>
        <taxon>Heliocybe</taxon>
    </lineage>
</organism>